<accession>A0A3P7Z2R7</accession>
<dbReference type="WBParaSite" id="HPBE_0001329801-mRNA-1">
    <property type="protein sequence ID" value="HPBE_0001329801-mRNA-1"/>
    <property type="gene ID" value="HPBE_0001329801"/>
</dbReference>
<keyword evidence="1" id="KW-0812">Transmembrane</keyword>
<accession>A0A183FXL0</accession>
<feature type="transmembrane region" description="Helical" evidence="1">
    <location>
        <begin position="46"/>
        <end position="66"/>
    </location>
</feature>
<organism evidence="3 4">
    <name type="scientific">Heligmosomoides polygyrus</name>
    <name type="common">Parasitic roundworm</name>
    <dbReference type="NCBI Taxonomy" id="6339"/>
    <lineage>
        <taxon>Eukaryota</taxon>
        <taxon>Metazoa</taxon>
        <taxon>Ecdysozoa</taxon>
        <taxon>Nematoda</taxon>
        <taxon>Chromadorea</taxon>
        <taxon>Rhabditida</taxon>
        <taxon>Rhabditina</taxon>
        <taxon>Rhabditomorpha</taxon>
        <taxon>Strongyloidea</taxon>
        <taxon>Heligmosomidae</taxon>
        <taxon>Heligmosomoides</taxon>
    </lineage>
</organism>
<evidence type="ECO:0000313" key="4">
    <source>
        <dbReference type="WBParaSite" id="HPBE_0001329801-mRNA-1"/>
    </source>
</evidence>
<keyword evidence="3" id="KW-1185">Reference proteome</keyword>
<feature type="transmembrane region" description="Helical" evidence="1">
    <location>
        <begin position="15"/>
        <end position="34"/>
    </location>
</feature>
<dbReference type="AlphaFoldDB" id="A0A183FXL0"/>
<evidence type="ECO:0000313" key="3">
    <source>
        <dbReference type="Proteomes" id="UP000050761"/>
    </source>
</evidence>
<name>A0A183FXL0_HELPZ</name>
<keyword evidence="1" id="KW-1133">Transmembrane helix</keyword>
<reference evidence="4" key="2">
    <citation type="submission" date="2019-09" db="UniProtKB">
        <authorList>
            <consortium name="WormBaseParasite"/>
        </authorList>
    </citation>
    <scope>IDENTIFICATION</scope>
</reference>
<dbReference type="EMBL" id="UZAH01027858">
    <property type="protein sequence ID" value="VDO95646.1"/>
    <property type="molecule type" value="Genomic_DNA"/>
</dbReference>
<keyword evidence="1" id="KW-0472">Membrane</keyword>
<sequence>MGREVGLGPSGARDAVGVAAAHTPSGYALALTLWHGSRDALEIDDTLSLTMLILLCRLTAVVFVLWPPSFWDIAYSVPLWTRHCSTLRSLGRPLGDGLSLLVEDGSK</sequence>
<gene>
    <name evidence="2" type="ORF">HPBE_LOCUS13299</name>
</gene>
<proteinExistence type="predicted"/>
<dbReference type="Proteomes" id="UP000050761">
    <property type="component" value="Unassembled WGS sequence"/>
</dbReference>
<reference evidence="2 3" key="1">
    <citation type="submission" date="2018-11" db="EMBL/GenBank/DDBJ databases">
        <authorList>
            <consortium name="Pathogen Informatics"/>
        </authorList>
    </citation>
    <scope>NUCLEOTIDE SEQUENCE [LARGE SCALE GENOMIC DNA]</scope>
</reference>
<evidence type="ECO:0000313" key="2">
    <source>
        <dbReference type="EMBL" id="VDO95646.1"/>
    </source>
</evidence>
<evidence type="ECO:0000256" key="1">
    <source>
        <dbReference type="SAM" id="Phobius"/>
    </source>
</evidence>
<protein>
    <submittedName>
        <fullName evidence="2 4">Uncharacterized protein</fullName>
    </submittedName>
</protein>